<dbReference type="InterPro" id="IPR045747">
    <property type="entry name" value="CRISPR-assoc_prot_Cas6_N_sf"/>
</dbReference>
<keyword evidence="3" id="KW-0051">Antiviral defense</keyword>
<dbReference type="GO" id="GO:0003723">
    <property type="term" value="F:RNA binding"/>
    <property type="evidence" value="ECO:0007669"/>
    <property type="project" value="UniProtKB-KW"/>
</dbReference>
<proteinExistence type="inferred from homology"/>
<name>A0A3B0UD68_9ZZZZ</name>
<keyword evidence="2" id="KW-0694">RNA-binding</keyword>
<evidence type="ECO:0000256" key="3">
    <source>
        <dbReference type="ARBA" id="ARBA00023118"/>
    </source>
</evidence>
<dbReference type="PANTHER" id="PTHR36984">
    <property type="entry name" value="CRISPR-ASSOCIATED ENDORIBONUCLEASE CAS6 1"/>
    <property type="match status" value="1"/>
</dbReference>
<dbReference type="EMBL" id="UOES01000406">
    <property type="protein sequence ID" value="VAW28458.1"/>
    <property type="molecule type" value="Genomic_DNA"/>
</dbReference>
<accession>A0A3B0UD68</accession>
<gene>
    <name evidence="5" type="ORF">MNBD_BACTEROID06-795</name>
</gene>
<dbReference type="PANTHER" id="PTHR36984:SF1">
    <property type="entry name" value="CRISPR-ASSOCIATED ENDORIBONUCLEASE CAS6 1"/>
    <property type="match status" value="1"/>
</dbReference>
<feature type="domain" description="CRISPR associated protein Cas6 C-terminal" evidence="4">
    <location>
        <begin position="117"/>
        <end position="249"/>
    </location>
</feature>
<dbReference type="InterPro" id="IPR010156">
    <property type="entry name" value="CRISPR-assoc_prot_Cas6"/>
</dbReference>
<evidence type="ECO:0000313" key="5">
    <source>
        <dbReference type="EMBL" id="VAW28458.1"/>
    </source>
</evidence>
<comment type="similarity">
    <text evidence="1">Belongs to the CRISPR-associated protein Cas6/Cse3/CasE family.</text>
</comment>
<dbReference type="Gene3D" id="3.30.70.1900">
    <property type="match status" value="1"/>
</dbReference>
<dbReference type="GO" id="GO:0051607">
    <property type="term" value="P:defense response to virus"/>
    <property type="evidence" value="ECO:0007669"/>
    <property type="project" value="UniProtKB-KW"/>
</dbReference>
<dbReference type="GO" id="GO:0016788">
    <property type="term" value="F:hydrolase activity, acting on ester bonds"/>
    <property type="evidence" value="ECO:0007669"/>
    <property type="project" value="InterPro"/>
</dbReference>
<dbReference type="Pfam" id="PF01881">
    <property type="entry name" value="Cas_Cas6_C"/>
    <property type="match status" value="1"/>
</dbReference>
<evidence type="ECO:0000256" key="2">
    <source>
        <dbReference type="ARBA" id="ARBA00022884"/>
    </source>
</evidence>
<evidence type="ECO:0000259" key="4">
    <source>
        <dbReference type="Pfam" id="PF01881"/>
    </source>
</evidence>
<reference evidence="5" key="1">
    <citation type="submission" date="2018-06" db="EMBL/GenBank/DDBJ databases">
        <authorList>
            <person name="Zhirakovskaya E."/>
        </authorList>
    </citation>
    <scope>NUCLEOTIDE SEQUENCE</scope>
</reference>
<dbReference type="CDD" id="cd21140">
    <property type="entry name" value="Cas6_I-like"/>
    <property type="match status" value="1"/>
</dbReference>
<dbReference type="Gene3D" id="3.30.70.1890">
    <property type="match status" value="1"/>
</dbReference>
<organism evidence="5">
    <name type="scientific">hydrothermal vent metagenome</name>
    <dbReference type="NCBI Taxonomy" id="652676"/>
    <lineage>
        <taxon>unclassified sequences</taxon>
        <taxon>metagenomes</taxon>
        <taxon>ecological metagenomes</taxon>
    </lineage>
</organism>
<sequence length="278" mass="31892">MRARIVFLLKNRGAYLPFHHQFLLAQVIKGIILKGGNPNFTSFNIYNFSGLKGQTKPSRKGLHYYSTRVTLVVSSLNKSFIDYLLLHMFQLPQIEIGGLILQPEKVEIENLDTVAESDKFICISPIVLMEPKIMDESSKEFIDPERDKFSDLVYDATLQRMEACTLFNTDDLSKFNEFQVVPDKAYLDKLNNANKKFSRIYPLFDQDVKFEVRGYTFPFVFYAAPEVKNFVFLNGIGALTHKGFGMVDIANQDPNVRTVEYKIPGLEDFSVEPNQDNQ</sequence>
<dbReference type="AlphaFoldDB" id="A0A3B0UD68"/>
<dbReference type="InterPro" id="IPR049435">
    <property type="entry name" value="Cas_Cas6_C"/>
</dbReference>
<evidence type="ECO:0000256" key="1">
    <source>
        <dbReference type="ARBA" id="ARBA00005937"/>
    </source>
</evidence>
<protein>
    <recommendedName>
        <fullName evidence="4">CRISPR associated protein Cas6 C-terminal domain-containing protein</fullName>
    </recommendedName>
</protein>